<reference evidence="3 4" key="1">
    <citation type="journal article" date="2016" name="Microb. Cell Fact.">
        <title>Dissection of exopolysaccharide biosynthesis in Kozakia baliensis.</title>
        <authorList>
            <person name="Brandt J.U."/>
            <person name="Jakob F."/>
            <person name="Behr J."/>
            <person name="Geissler A.J."/>
            <person name="Vogel R.F."/>
        </authorList>
    </citation>
    <scope>NUCLEOTIDE SEQUENCE [LARGE SCALE GENOMIC DNA]</scope>
    <source>
        <strain evidence="3 4">DSM 14400</strain>
    </source>
</reference>
<name>A0A1D8UV36_9PROT</name>
<dbReference type="EMBL" id="CP014674">
    <property type="protein sequence ID" value="AOX17500.1"/>
    <property type="molecule type" value="Genomic_DNA"/>
</dbReference>
<dbReference type="Gene3D" id="3.30.360.10">
    <property type="entry name" value="Dihydrodipicolinate Reductase, domain 2"/>
    <property type="match status" value="1"/>
</dbReference>
<dbReference type="Gene3D" id="3.40.50.720">
    <property type="entry name" value="NAD(P)-binding Rossmann-like Domain"/>
    <property type="match status" value="1"/>
</dbReference>
<proteinExistence type="inferred from homology"/>
<sequence>MNEHAPFRVALIGYGFAAKTFHAPLISAERRLKLAHVASRDAPKVHADFPGVKVGSDPLQVATAEDVDLIVIASPNDSHAPLARAALKAGKHVVVDKPFTLDLAEARELVALAKVQNRLLSVFHNRRWDSDFLSVRQIIETGQIGSVAHFESRIDRFRPEVRRRWREGDGPGSGIWFDLGPHLIDQALQLFGLPERVLASFARQRPGALATDWAHVVLEYGPRRVILHASMLVAGGSPRFVVHGDKGSLVKHAADQQEAQLLAGVTPGAPGWGEDADPVLLYDGSGTTCSQLAVAGDQRRFYAGIAAALNGEVPNPVTPLQALAVMSVLDAAIRSAETGVGVVLDLSEQEREAWT</sequence>
<evidence type="ECO:0000313" key="3">
    <source>
        <dbReference type="EMBL" id="AOX17500.1"/>
    </source>
</evidence>
<dbReference type="GO" id="GO:0016491">
    <property type="term" value="F:oxidoreductase activity"/>
    <property type="evidence" value="ECO:0007669"/>
    <property type="project" value="UniProtKB-KW"/>
</dbReference>
<dbReference type="Pfam" id="PF01408">
    <property type="entry name" value="GFO_IDH_MocA"/>
    <property type="match status" value="1"/>
</dbReference>
<evidence type="ECO:0000256" key="2">
    <source>
        <dbReference type="ARBA" id="ARBA00023002"/>
    </source>
</evidence>
<gene>
    <name evidence="3" type="ORF">A0U89_10510</name>
</gene>
<dbReference type="Proteomes" id="UP000179145">
    <property type="component" value="Chromosome"/>
</dbReference>
<dbReference type="InterPro" id="IPR000683">
    <property type="entry name" value="Gfo/Idh/MocA-like_OxRdtase_N"/>
</dbReference>
<dbReference type="Pfam" id="PF02894">
    <property type="entry name" value="GFO_IDH_MocA_C"/>
    <property type="match status" value="1"/>
</dbReference>
<dbReference type="OrthoDB" id="9792935at2"/>
<dbReference type="NCBIfam" id="NF008607">
    <property type="entry name" value="PRK11579.1"/>
    <property type="match status" value="1"/>
</dbReference>
<comment type="similarity">
    <text evidence="1">Belongs to the Gfo/Idh/MocA family.</text>
</comment>
<dbReference type="GO" id="GO:0000166">
    <property type="term" value="F:nucleotide binding"/>
    <property type="evidence" value="ECO:0007669"/>
    <property type="project" value="InterPro"/>
</dbReference>
<accession>A0A1D8UV36</accession>
<dbReference type="InterPro" id="IPR036291">
    <property type="entry name" value="NAD(P)-bd_dom_sf"/>
</dbReference>
<dbReference type="SUPFAM" id="SSF51735">
    <property type="entry name" value="NAD(P)-binding Rossmann-fold domains"/>
    <property type="match status" value="1"/>
</dbReference>
<organism evidence="3 4">
    <name type="scientific">Kozakia baliensis</name>
    <dbReference type="NCBI Taxonomy" id="153496"/>
    <lineage>
        <taxon>Bacteria</taxon>
        <taxon>Pseudomonadati</taxon>
        <taxon>Pseudomonadota</taxon>
        <taxon>Alphaproteobacteria</taxon>
        <taxon>Acetobacterales</taxon>
        <taxon>Acetobacteraceae</taxon>
        <taxon>Kozakia</taxon>
    </lineage>
</organism>
<dbReference type="InterPro" id="IPR051317">
    <property type="entry name" value="Gfo/Idh/MocA_oxidoreduct"/>
</dbReference>
<evidence type="ECO:0000313" key="4">
    <source>
        <dbReference type="Proteomes" id="UP000179145"/>
    </source>
</evidence>
<dbReference type="PANTHER" id="PTHR43708">
    <property type="entry name" value="CONSERVED EXPRESSED OXIDOREDUCTASE (EUROFUNG)"/>
    <property type="match status" value="1"/>
</dbReference>
<keyword evidence="2" id="KW-0560">Oxidoreductase</keyword>
<keyword evidence="4" id="KW-1185">Reference proteome</keyword>
<protein>
    <submittedName>
        <fullName evidence="3">Oxidoreductase</fullName>
    </submittedName>
</protein>
<dbReference type="InterPro" id="IPR004104">
    <property type="entry name" value="Gfo/Idh/MocA-like_OxRdtase_C"/>
</dbReference>
<dbReference type="PANTHER" id="PTHR43708:SF5">
    <property type="entry name" value="CONSERVED EXPRESSED OXIDOREDUCTASE (EUROFUNG)-RELATED"/>
    <property type="match status" value="1"/>
</dbReference>
<dbReference type="KEGG" id="kba:A0U89_10510"/>
<dbReference type="RefSeq" id="WP_070403086.1">
    <property type="nucleotide sequence ID" value="NZ_BJVW01000001.1"/>
</dbReference>
<dbReference type="STRING" id="153496.A0U89_10510"/>
<dbReference type="eggNOG" id="COG0673">
    <property type="taxonomic scope" value="Bacteria"/>
</dbReference>
<evidence type="ECO:0000256" key="1">
    <source>
        <dbReference type="ARBA" id="ARBA00010928"/>
    </source>
</evidence>
<dbReference type="AlphaFoldDB" id="A0A1D8UV36"/>